<dbReference type="InterPro" id="IPR000160">
    <property type="entry name" value="GGDEF_dom"/>
</dbReference>
<dbReference type="CDD" id="cd01949">
    <property type="entry name" value="GGDEF"/>
    <property type="match status" value="1"/>
</dbReference>
<dbReference type="GO" id="GO:0052621">
    <property type="term" value="F:diguanylate cyclase activity"/>
    <property type="evidence" value="ECO:0007669"/>
    <property type="project" value="UniProtKB-EC"/>
</dbReference>
<dbReference type="RefSeq" id="WP_213496927.1">
    <property type="nucleotide sequence ID" value="NZ_CP074694.1"/>
</dbReference>
<keyword evidence="7" id="KW-0548">Nucleotidyltransferase</keyword>
<dbReference type="InterPro" id="IPR001789">
    <property type="entry name" value="Sig_transdc_resp-reg_receiver"/>
</dbReference>
<feature type="coiled-coil region" evidence="4">
    <location>
        <begin position="126"/>
        <end position="164"/>
    </location>
</feature>
<dbReference type="GO" id="GO:1902201">
    <property type="term" value="P:negative regulation of bacterial-type flagellum-dependent cell motility"/>
    <property type="evidence" value="ECO:0007669"/>
    <property type="project" value="TreeGrafter"/>
</dbReference>
<dbReference type="InterPro" id="IPR029787">
    <property type="entry name" value="Nucleotide_cyclase"/>
</dbReference>
<dbReference type="PANTHER" id="PTHR45138:SF9">
    <property type="entry name" value="DIGUANYLATE CYCLASE DGCM-RELATED"/>
    <property type="match status" value="1"/>
</dbReference>
<keyword evidence="8" id="KW-1185">Reference proteome</keyword>
<dbReference type="PROSITE" id="PS50110">
    <property type="entry name" value="RESPONSE_REGULATORY"/>
    <property type="match status" value="1"/>
</dbReference>
<dbReference type="Gene3D" id="3.40.50.2300">
    <property type="match status" value="1"/>
</dbReference>
<feature type="domain" description="GGDEF" evidence="6">
    <location>
        <begin position="206"/>
        <end position="340"/>
    </location>
</feature>
<gene>
    <name evidence="7" type="ORF">KIH39_25760</name>
</gene>
<dbReference type="Pfam" id="PF00072">
    <property type="entry name" value="Response_reg"/>
    <property type="match status" value="1"/>
</dbReference>
<dbReference type="Proteomes" id="UP000676194">
    <property type="component" value="Chromosome"/>
</dbReference>
<dbReference type="SUPFAM" id="SSF52172">
    <property type="entry name" value="CheY-like"/>
    <property type="match status" value="1"/>
</dbReference>
<dbReference type="PROSITE" id="PS50887">
    <property type="entry name" value="GGDEF"/>
    <property type="match status" value="1"/>
</dbReference>
<dbReference type="EMBL" id="CP074694">
    <property type="protein sequence ID" value="QVL32200.1"/>
    <property type="molecule type" value="Genomic_DNA"/>
</dbReference>
<evidence type="ECO:0000313" key="7">
    <source>
        <dbReference type="EMBL" id="QVL32200.1"/>
    </source>
</evidence>
<keyword evidence="7" id="KW-0808">Transferase</keyword>
<evidence type="ECO:0000256" key="4">
    <source>
        <dbReference type="SAM" id="Coils"/>
    </source>
</evidence>
<dbReference type="SMART" id="SM00267">
    <property type="entry name" value="GGDEF"/>
    <property type="match status" value="1"/>
</dbReference>
<dbReference type="SMART" id="SM00448">
    <property type="entry name" value="REC"/>
    <property type="match status" value="1"/>
</dbReference>
<dbReference type="GO" id="GO:0043709">
    <property type="term" value="P:cell adhesion involved in single-species biofilm formation"/>
    <property type="evidence" value="ECO:0007669"/>
    <property type="project" value="TreeGrafter"/>
</dbReference>
<protein>
    <recommendedName>
        <fullName evidence="1">diguanylate cyclase</fullName>
        <ecNumber evidence="1">2.7.7.65</ecNumber>
    </recommendedName>
</protein>
<dbReference type="EC" id="2.7.7.65" evidence="1"/>
<dbReference type="InterPro" id="IPR043128">
    <property type="entry name" value="Rev_trsase/Diguanyl_cyclase"/>
</dbReference>
<evidence type="ECO:0000256" key="3">
    <source>
        <dbReference type="PROSITE-ProRule" id="PRU00169"/>
    </source>
</evidence>
<keyword evidence="3" id="KW-0597">Phosphoprotein</keyword>
<evidence type="ECO:0000256" key="2">
    <source>
        <dbReference type="ARBA" id="ARBA00034247"/>
    </source>
</evidence>
<dbReference type="PANTHER" id="PTHR45138">
    <property type="entry name" value="REGULATORY COMPONENTS OF SENSORY TRANSDUCTION SYSTEM"/>
    <property type="match status" value="1"/>
</dbReference>
<organism evidence="7 8">
    <name type="scientific">Telmatocola sphagniphila</name>
    <dbReference type="NCBI Taxonomy" id="1123043"/>
    <lineage>
        <taxon>Bacteria</taxon>
        <taxon>Pseudomonadati</taxon>
        <taxon>Planctomycetota</taxon>
        <taxon>Planctomycetia</taxon>
        <taxon>Gemmatales</taxon>
        <taxon>Gemmataceae</taxon>
    </lineage>
</organism>
<evidence type="ECO:0000313" key="8">
    <source>
        <dbReference type="Proteomes" id="UP000676194"/>
    </source>
</evidence>
<dbReference type="InterPro" id="IPR050469">
    <property type="entry name" value="Diguanylate_Cyclase"/>
</dbReference>
<dbReference type="AlphaFoldDB" id="A0A8E6EV35"/>
<keyword evidence="4" id="KW-0175">Coiled coil</keyword>
<accession>A0A8E6EV35</accession>
<dbReference type="Pfam" id="PF00990">
    <property type="entry name" value="GGDEF"/>
    <property type="match status" value="1"/>
</dbReference>
<name>A0A8E6EV35_9BACT</name>
<reference evidence="7" key="1">
    <citation type="submission" date="2021-05" db="EMBL/GenBank/DDBJ databases">
        <title>Complete genome sequence of the cellulolytic planctomycete Telmatocola sphagniphila SP2T and characterization of the first cellulase from planctomycetes.</title>
        <authorList>
            <person name="Rakitin A.L."/>
            <person name="Beletsky A.V."/>
            <person name="Naumoff D.G."/>
            <person name="Kulichevskaya I.S."/>
            <person name="Mardanov A.V."/>
            <person name="Ravin N.V."/>
            <person name="Dedysh S.N."/>
        </authorList>
    </citation>
    <scope>NUCLEOTIDE SEQUENCE</scope>
    <source>
        <strain evidence="7">SP2T</strain>
    </source>
</reference>
<dbReference type="GO" id="GO:0000160">
    <property type="term" value="P:phosphorelay signal transduction system"/>
    <property type="evidence" value="ECO:0007669"/>
    <property type="project" value="InterPro"/>
</dbReference>
<dbReference type="KEGG" id="tsph:KIH39_25760"/>
<feature type="domain" description="Response regulatory" evidence="5">
    <location>
        <begin position="10"/>
        <end position="124"/>
    </location>
</feature>
<feature type="modified residue" description="4-aspartylphosphate" evidence="3">
    <location>
        <position position="58"/>
    </location>
</feature>
<dbReference type="GO" id="GO:0005886">
    <property type="term" value="C:plasma membrane"/>
    <property type="evidence" value="ECO:0007669"/>
    <property type="project" value="TreeGrafter"/>
</dbReference>
<sequence length="349" mass="39576">MSTDNRHKSTVLIVDDEPVLRNMARTTLASDYQVYLAESAEEARETCLRNHIEVVICDQQLPGLQGIPFLEWVKNHDPRTVRILMTGLFSLERAVEAINDGIAQRFLFKPWRPDQLITIVRNASHLFHLERRNEQLLDELKRLNSELEQRVIDRTQELQEANKQLHSRNHMLQRMALTDALTNLPNRRAIDRLAKNEMLRRARTPSPLAIALVDADYFKDINTQYLLPGGDHVLKWLSQTLQNAIRTIDTVARVGGEEFMILAPDTNVEGARILAERIRSTVEISHTTYNGHKIQITVSVGMVVVDSLVLAGYDQMRETAASALSKAKKTGRNRCVVQVISQFGGPSST</sequence>
<dbReference type="Gene3D" id="3.30.70.270">
    <property type="match status" value="1"/>
</dbReference>
<dbReference type="SUPFAM" id="SSF55073">
    <property type="entry name" value="Nucleotide cyclase"/>
    <property type="match status" value="1"/>
</dbReference>
<evidence type="ECO:0000259" key="5">
    <source>
        <dbReference type="PROSITE" id="PS50110"/>
    </source>
</evidence>
<comment type="catalytic activity">
    <reaction evidence="2">
        <text>2 GTP = 3',3'-c-di-GMP + 2 diphosphate</text>
        <dbReference type="Rhea" id="RHEA:24898"/>
        <dbReference type="ChEBI" id="CHEBI:33019"/>
        <dbReference type="ChEBI" id="CHEBI:37565"/>
        <dbReference type="ChEBI" id="CHEBI:58805"/>
        <dbReference type="EC" id="2.7.7.65"/>
    </reaction>
</comment>
<evidence type="ECO:0000256" key="1">
    <source>
        <dbReference type="ARBA" id="ARBA00012528"/>
    </source>
</evidence>
<dbReference type="NCBIfam" id="TIGR00254">
    <property type="entry name" value="GGDEF"/>
    <property type="match status" value="1"/>
</dbReference>
<proteinExistence type="predicted"/>
<dbReference type="InterPro" id="IPR011006">
    <property type="entry name" value="CheY-like_superfamily"/>
</dbReference>
<evidence type="ECO:0000259" key="6">
    <source>
        <dbReference type="PROSITE" id="PS50887"/>
    </source>
</evidence>